<organism evidence="1 2">
    <name type="scientific">Bradyrhizobium vignae</name>
    <dbReference type="NCBI Taxonomy" id="1549949"/>
    <lineage>
        <taxon>Bacteria</taxon>
        <taxon>Pseudomonadati</taxon>
        <taxon>Pseudomonadota</taxon>
        <taxon>Alphaproteobacteria</taxon>
        <taxon>Hyphomicrobiales</taxon>
        <taxon>Nitrobacteraceae</taxon>
        <taxon>Bradyrhizobium</taxon>
    </lineage>
</organism>
<protein>
    <submittedName>
        <fullName evidence="1">Uncharacterized protein</fullName>
    </submittedName>
</protein>
<evidence type="ECO:0000313" key="2">
    <source>
        <dbReference type="Proteomes" id="UP000246085"/>
    </source>
</evidence>
<dbReference type="Proteomes" id="UP000246085">
    <property type="component" value="Chromosome BRAD3257"/>
</dbReference>
<sequence length="59" mass="6255">MSAGFQDFCAERVHRAGLEGAGAVVSHVPKDLLARTAAFLLLKDSTSNYGIHGERPSQA</sequence>
<evidence type="ECO:0000313" key="1">
    <source>
        <dbReference type="EMBL" id="SPP98008.1"/>
    </source>
</evidence>
<reference evidence="1 2" key="1">
    <citation type="submission" date="2018-03" db="EMBL/GenBank/DDBJ databases">
        <authorList>
            <person name="Gully D."/>
        </authorList>
    </citation>
    <scope>NUCLEOTIDE SEQUENCE [LARGE SCALE GENOMIC DNA]</scope>
    <source>
        <strain evidence="1">ORS3257</strain>
    </source>
</reference>
<dbReference type="AlphaFoldDB" id="A0A2U3Q9E1"/>
<gene>
    <name evidence="1" type="ORF">BRAD3257_7230</name>
</gene>
<dbReference type="EMBL" id="LS398110">
    <property type="protein sequence ID" value="SPP98008.1"/>
    <property type="molecule type" value="Genomic_DNA"/>
</dbReference>
<accession>A0A2U3Q9E1</accession>
<name>A0A2U3Q9E1_9BRAD</name>
<dbReference type="KEGG" id="bvz:BRAD3257_7230"/>
<proteinExistence type="predicted"/>